<sequence>MLLIFRKSLAVLGINQLGTFIFSKNYLSTMLNILGFMRTSQGSKTSIKRKN</sequence>
<proteinExistence type="predicted"/>
<gene>
    <name evidence="1" type="ORF">NEZAVI_LOCUS4541</name>
</gene>
<keyword evidence="2" id="KW-1185">Reference proteome</keyword>
<protein>
    <submittedName>
        <fullName evidence="1">Uncharacterized protein</fullName>
    </submittedName>
</protein>
<evidence type="ECO:0000313" key="2">
    <source>
        <dbReference type="Proteomes" id="UP001152798"/>
    </source>
</evidence>
<accession>A0A9P0E4U3</accession>
<dbReference type="AlphaFoldDB" id="A0A9P0E4U3"/>
<reference evidence="1" key="1">
    <citation type="submission" date="2022-01" db="EMBL/GenBank/DDBJ databases">
        <authorList>
            <person name="King R."/>
        </authorList>
    </citation>
    <scope>NUCLEOTIDE SEQUENCE</scope>
</reference>
<dbReference type="Proteomes" id="UP001152798">
    <property type="component" value="Chromosome 2"/>
</dbReference>
<evidence type="ECO:0000313" key="1">
    <source>
        <dbReference type="EMBL" id="CAH1393939.1"/>
    </source>
</evidence>
<name>A0A9P0E4U3_NEZVI</name>
<dbReference type="EMBL" id="OV725078">
    <property type="protein sequence ID" value="CAH1393939.1"/>
    <property type="molecule type" value="Genomic_DNA"/>
</dbReference>
<organism evidence="1 2">
    <name type="scientific">Nezara viridula</name>
    <name type="common">Southern green stink bug</name>
    <name type="synonym">Cimex viridulus</name>
    <dbReference type="NCBI Taxonomy" id="85310"/>
    <lineage>
        <taxon>Eukaryota</taxon>
        <taxon>Metazoa</taxon>
        <taxon>Ecdysozoa</taxon>
        <taxon>Arthropoda</taxon>
        <taxon>Hexapoda</taxon>
        <taxon>Insecta</taxon>
        <taxon>Pterygota</taxon>
        <taxon>Neoptera</taxon>
        <taxon>Paraneoptera</taxon>
        <taxon>Hemiptera</taxon>
        <taxon>Heteroptera</taxon>
        <taxon>Panheteroptera</taxon>
        <taxon>Pentatomomorpha</taxon>
        <taxon>Pentatomoidea</taxon>
        <taxon>Pentatomidae</taxon>
        <taxon>Pentatominae</taxon>
        <taxon>Nezara</taxon>
    </lineage>
</organism>